<reference evidence="1 2" key="1">
    <citation type="submission" date="2016-02" db="EMBL/GenBank/DDBJ databases">
        <title>Band-tailed pigeon sequencing and assembly.</title>
        <authorList>
            <person name="Soares A.E."/>
            <person name="Novak B.J."/>
            <person name="Rice E.S."/>
            <person name="O'Connell B."/>
            <person name="Chang D."/>
            <person name="Weber S."/>
            <person name="Shapiro B."/>
        </authorList>
    </citation>
    <scope>NUCLEOTIDE SEQUENCE [LARGE SCALE GENOMIC DNA]</scope>
    <source>
        <strain evidence="1">BTP2013</strain>
        <tissue evidence="1">Blood</tissue>
    </source>
</reference>
<protein>
    <submittedName>
        <fullName evidence="1">Uncharacterized protein</fullName>
    </submittedName>
</protein>
<evidence type="ECO:0000313" key="1">
    <source>
        <dbReference type="EMBL" id="OPJ77792.1"/>
    </source>
</evidence>
<sequence length="68" mass="7761">MLLQGRKTARFFSSDVASHVPTRCRNVFTIEDSTAWERDPAHERTGAWSINARKLCSSSRVHIKTKSK</sequence>
<keyword evidence="2" id="KW-1185">Reference proteome</keyword>
<comment type="caution">
    <text evidence="1">The sequence shown here is derived from an EMBL/GenBank/DDBJ whole genome shotgun (WGS) entry which is preliminary data.</text>
</comment>
<evidence type="ECO:0000313" key="2">
    <source>
        <dbReference type="Proteomes" id="UP000190648"/>
    </source>
</evidence>
<gene>
    <name evidence="1" type="ORF">AV530_000096</name>
</gene>
<dbReference type="AlphaFoldDB" id="A0A1V4K012"/>
<proteinExistence type="predicted"/>
<name>A0A1V4K012_PATFA</name>
<dbReference type="EMBL" id="LSYS01005240">
    <property type="protein sequence ID" value="OPJ77792.1"/>
    <property type="molecule type" value="Genomic_DNA"/>
</dbReference>
<dbReference type="Proteomes" id="UP000190648">
    <property type="component" value="Unassembled WGS sequence"/>
</dbReference>
<organism evidence="1 2">
    <name type="scientific">Patagioenas fasciata monilis</name>
    <dbReference type="NCBI Taxonomy" id="372326"/>
    <lineage>
        <taxon>Eukaryota</taxon>
        <taxon>Metazoa</taxon>
        <taxon>Chordata</taxon>
        <taxon>Craniata</taxon>
        <taxon>Vertebrata</taxon>
        <taxon>Euteleostomi</taxon>
        <taxon>Archelosauria</taxon>
        <taxon>Archosauria</taxon>
        <taxon>Dinosauria</taxon>
        <taxon>Saurischia</taxon>
        <taxon>Theropoda</taxon>
        <taxon>Coelurosauria</taxon>
        <taxon>Aves</taxon>
        <taxon>Neognathae</taxon>
        <taxon>Neoaves</taxon>
        <taxon>Columbimorphae</taxon>
        <taxon>Columbiformes</taxon>
        <taxon>Columbidae</taxon>
        <taxon>Patagioenas</taxon>
    </lineage>
</organism>
<accession>A0A1V4K012</accession>